<feature type="transmembrane region" description="Helical" evidence="5">
    <location>
        <begin position="246"/>
        <end position="264"/>
    </location>
</feature>
<dbReference type="Proteomes" id="UP000694846">
    <property type="component" value="Unplaced"/>
</dbReference>
<keyword evidence="2 4" id="KW-0863">Zinc-finger</keyword>
<evidence type="ECO:0000256" key="2">
    <source>
        <dbReference type="ARBA" id="ARBA00022771"/>
    </source>
</evidence>
<keyword evidence="5" id="KW-0472">Membrane</keyword>
<accession>A0A8B8FV25</accession>
<dbReference type="GO" id="GO:0008270">
    <property type="term" value="F:zinc ion binding"/>
    <property type="evidence" value="ECO:0007669"/>
    <property type="project" value="UniProtKB-KW"/>
</dbReference>
<evidence type="ECO:0000313" key="8">
    <source>
        <dbReference type="RefSeq" id="XP_025414829.1"/>
    </source>
</evidence>
<dbReference type="GO" id="GO:0005634">
    <property type="term" value="C:nucleus"/>
    <property type="evidence" value="ECO:0007669"/>
    <property type="project" value="UniProtKB-ARBA"/>
</dbReference>
<evidence type="ECO:0000313" key="7">
    <source>
        <dbReference type="Proteomes" id="UP000694846"/>
    </source>
</evidence>
<keyword evidence="1" id="KW-0479">Metal-binding</keyword>
<name>A0A8B8FV25_9HEMI</name>
<evidence type="ECO:0000256" key="3">
    <source>
        <dbReference type="ARBA" id="ARBA00022833"/>
    </source>
</evidence>
<evidence type="ECO:0000256" key="5">
    <source>
        <dbReference type="SAM" id="Phobius"/>
    </source>
</evidence>
<dbReference type="InterPro" id="IPR013087">
    <property type="entry name" value="Znf_C2H2_type"/>
</dbReference>
<gene>
    <name evidence="8" type="primary">LOC112686656</name>
</gene>
<keyword evidence="5" id="KW-0812">Transmembrane</keyword>
<sequence length="281" mass="32426">MFKCVQCNRMFSSKDNLVRHNKIHKNVQFTCEICFKTFARKDNLAKHTKNMHANIVRRNEHEIASEIFVPDIPAGPLDEIFDSDYELCVLVMEGTENIGFCEGLENCKRGNSKDIGQIKRARLNLVGNATGFVNVGSSFNNIITWYYKKNLENIFNHSIFLSSIKSELIEILKSSSKPLKFNLKLEATYNKPHVDNSSVNRAFKTSARVHKVIEFNQSLWLAKYISLNTEMRKKAVNEFEKDFFKLLNNAVFGMLILLLLLLFYRENDGKHEKDNKNGTCI</sequence>
<keyword evidence="3" id="KW-0862">Zinc</keyword>
<dbReference type="PANTHER" id="PTHR23235:SF120">
    <property type="entry name" value="KRUPPEL-LIKE FACTOR 15"/>
    <property type="match status" value="1"/>
</dbReference>
<reference evidence="8" key="1">
    <citation type="submission" date="2025-08" db="UniProtKB">
        <authorList>
            <consortium name="RefSeq"/>
        </authorList>
    </citation>
    <scope>IDENTIFICATION</scope>
    <source>
        <tissue evidence="8">Whole body</tissue>
    </source>
</reference>
<dbReference type="GO" id="GO:0071897">
    <property type="term" value="P:DNA biosynthetic process"/>
    <property type="evidence" value="ECO:0007669"/>
    <property type="project" value="UniProtKB-ARBA"/>
</dbReference>
<dbReference type="FunFam" id="3.30.160.60:FF:000446">
    <property type="entry name" value="Zinc finger protein"/>
    <property type="match status" value="1"/>
</dbReference>
<dbReference type="SMART" id="SM00355">
    <property type="entry name" value="ZnF_C2H2"/>
    <property type="match status" value="2"/>
</dbReference>
<dbReference type="Gene3D" id="3.30.160.60">
    <property type="entry name" value="Classic Zinc Finger"/>
    <property type="match status" value="2"/>
</dbReference>
<evidence type="ECO:0000259" key="6">
    <source>
        <dbReference type="PROSITE" id="PS50157"/>
    </source>
</evidence>
<dbReference type="InterPro" id="IPR043502">
    <property type="entry name" value="DNA/RNA_pol_sf"/>
</dbReference>
<organism evidence="7 8">
    <name type="scientific">Sipha flava</name>
    <name type="common">yellow sugarcane aphid</name>
    <dbReference type="NCBI Taxonomy" id="143950"/>
    <lineage>
        <taxon>Eukaryota</taxon>
        <taxon>Metazoa</taxon>
        <taxon>Ecdysozoa</taxon>
        <taxon>Arthropoda</taxon>
        <taxon>Hexapoda</taxon>
        <taxon>Insecta</taxon>
        <taxon>Pterygota</taxon>
        <taxon>Neoptera</taxon>
        <taxon>Paraneoptera</taxon>
        <taxon>Hemiptera</taxon>
        <taxon>Sternorrhyncha</taxon>
        <taxon>Aphidomorpha</taxon>
        <taxon>Aphidoidea</taxon>
        <taxon>Aphididae</taxon>
        <taxon>Sipha</taxon>
    </lineage>
</organism>
<dbReference type="RefSeq" id="XP_025414829.1">
    <property type="nucleotide sequence ID" value="XM_025559044.1"/>
</dbReference>
<feature type="domain" description="C2H2-type" evidence="6">
    <location>
        <begin position="29"/>
        <end position="54"/>
    </location>
</feature>
<dbReference type="PROSITE" id="PS50157">
    <property type="entry name" value="ZINC_FINGER_C2H2_2"/>
    <property type="match status" value="2"/>
</dbReference>
<dbReference type="PANTHER" id="PTHR23235">
    <property type="entry name" value="KRUEPPEL-LIKE TRANSCRIPTION FACTOR"/>
    <property type="match status" value="1"/>
</dbReference>
<protein>
    <submittedName>
        <fullName evidence="8">Uncharacterized protein LOC112686656 isoform X1</fullName>
    </submittedName>
</protein>
<dbReference type="GeneID" id="112686656"/>
<dbReference type="SUPFAM" id="SSF57667">
    <property type="entry name" value="beta-beta-alpha zinc fingers"/>
    <property type="match status" value="1"/>
</dbReference>
<dbReference type="SUPFAM" id="SSF56672">
    <property type="entry name" value="DNA/RNA polymerases"/>
    <property type="match status" value="1"/>
</dbReference>
<dbReference type="OrthoDB" id="6623541at2759"/>
<proteinExistence type="predicted"/>
<evidence type="ECO:0000256" key="1">
    <source>
        <dbReference type="ARBA" id="ARBA00022723"/>
    </source>
</evidence>
<keyword evidence="7" id="KW-1185">Reference proteome</keyword>
<dbReference type="GO" id="GO:0000978">
    <property type="term" value="F:RNA polymerase II cis-regulatory region sequence-specific DNA binding"/>
    <property type="evidence" value="ECO:0007669"/>
    <property type="project" value="TreeGrafter"/>
</dbReference>
<dbReference type="AlphaFoldDB" id="A0A8B8FV25"/>
<dbReference type="Pfam" id="PF00096">
    <property type="entry name" value="zf-C2H2"/>
    <property type="match status" value="2"/>
</dbReference>
<dbReference type="GO" id="GO:0000981">
    <property type="term" value="F:DNA-binding transcription factor activity, RNA polymerase II-specific"/>
    <property type="evidence" value="ECO:0007669"/>
    <property type="project" value="TreeGrafter"/>
</dbReference>
<evidence type="ECO:0000256" key="4">
    <source>
        <dbReference type="PROSITE-ProRule" id="PRU00042"/>
    </source>
</evidence>
<keyword evidence="5" id="KW-1133">Transmembrane helix</keyword>
<dbReference type="PROSITE" id="PS00028">
    <property type="entry name" value="ZINC_FINGER_C2H2_1"/>
    <property type="match status" value="2"/>
</dbReference>
<dbReference type="InterPro" id="IPR036236">
    <property type="entry name" value="Znf_C2H2_sf"/>
</dbReference>
<feature type="domain" description="C2H2-type" evidence="6">
    <location>
        <begin position="2"/>
        <end position="29"/>
    </location>
</feature>